<dbReference type="Proteomes" id="UP001596512">
    <property type="component" value="Unassembled WGS sequence"/>
</dbReference>
<comment type="caution">
    <text evidence="1">The sequence shown here is derived from an EMBL/GenBank/DDBJ whole genome shotgun (WGS) entry which is preliminary data.</text>
</comment>
<keyword evidence="2" id="KW-1185">Reference proteome</keyword>
<evidence type="ECO:0000313" key="1">
    <source>
        <dbReference type="EMBL" id="MFC7617018.1"/>
    </source>
</evidence>
<organism evidence="1 2">
    <name type="scientific">Actinokineospora soli</name>
    <dbReference type="NCBI Taxonomy" id="1048753"/>
    <lineage>
        <taxon>Bacteria</taxon>
        <taxon>Bacillati</taxon>
        <taxon>Actinomycetota</taxon>
        <taxon>Actinomycetes</taxon>
        <taxon>Pseudonocardiales</taxon>
        <taxon>Pseudonocardiaceae</taxon>
        <taxon>Actinokineospora</taxon>
    </lineage>
</organism>
<sequence>MTPENTTRDPDPPENGGLLDVGDLDLDALAALPDSVLGNAVLRILAQRSALPDRFAAFQNSL</sequence>
<protein>
    <submittedName>
        <fullName evidence="1">FxSxx-COOH cyclophane-containing RiPP peptide</fullName>
    </submittedName>
</protein>
<dbReference type="EMBL" id="JBHTEY010000004">
    <property type="protein sequence ID" value="MFC7617018.1"/>
    <property type="molecule type" value="Genomic_DNA"/>
</dbReference>
<proteinExistence type="predicted"/>
<name>A0ABW2TUX9_9PSEU</name>
<evidence type="ECO:0000313" key="2">
    <source>
        <dbReference type="Proteomes" id="UP001596512"/>
    </source>
</evidence>
<accession>A0ABW2TUX9</accession>
<reference evidence="2" key="1">
    <citation type="journal article" date="2019" name="Int. J. Syst. Evol. Microbiol.">
        <title>The Global Catalogue of Microorganisms (GCM) 10K type strain sequencing project: providing services to taxonomists for standard genome sequencing and annotation.</title>
        <authorList>
            <consortium name="The Broad Institute Genomics Platform"/>
            <consortium name="The Broad Institute Genome Sequencing Center for Infectious Disease"/>
            <person name="Wu L."/>
            <person name="Ma J."/>
        </authorList>
    </citation>
    <scope>NUCLEOTIDE SEQUENCE [LARGE SCALE GENOMIC DNA]</scope>
    <source>
        <strain evidence="2">JCM 17695</strain>
    </source>
</reference>
<dbReference type="NCBIfam" id="TIGR04268">
    <property type="entry name" value="FxSxx-COOH"/>
    <property type="match status" value="1"/>
</dbReference>
<dbReference type="InterPro" id="IPR026334">
    <property type="entry name" value="FxSxx-COOH"/>
</dbReference>
<gene>
    <name evidence="1" type="primary">fxsA</name>
    <name evidence="1" type="ORF">ACFQV2_29865</name>
</gene>